<dbReference type="Gene3D" id="3.40.50.720">
    <property type="entry name" value="NAD(P)-binding Rossmann-like Domain"/>
    <property type="match status" value="1"/>
</dbReference>
<dbReference type="Proteomes" id="UP001596002">
    <property type="component" value="Unassembled WGS sequence"/>
</dbReference>
<dbReference type="InterPro" id="IPR036291">
    <property type="entry name" value="NAD(P)-bd_dom_sf"/>
</dbReference>
<dbReference type="InterPro" id="IPR000683">
    <property type="entry name" value="Gfo/Idh/MocA-like_OxRdtase_N"/>
</dbReference>
<evidence type="ECO:0000313" key="4">
    <source>
        <dbReference type="EMBL" id="MFC4766312.1"/>
    </source>
</evidence>
<evidence type="ECO:0000259" key="3">
    <source>
        <dbReference type="Pfam" id="PF22725"/>
    </source>
</evidence>
<name>A0ABV9PZ36_9BACL</name>
<dbReference type="RefSeq" id="WP_380024135.1">
    <property type="nucleotide sequence ID" value="NZ_JBHSHC010000014.1"/>
</dbReference>
<protein>
    <submittedName>
        <fullName evidence="4">Gfo/Idh/MocA family protein</fullName>
    </submittedName>
</protein>
<dbReference type="Pfam" id="PF22725">
    <property type="entry name" value="GFO_IDH_MocA_C3"/>
    <property type="match status" value="1"/>
</dbReference>
<dbReference type="SUPFAM" id="SSF55347">
    <property type="entry name" value="Glyceraldehyde-3-phosphate dehydrogenase-like, C-terminal domain"/>
    <property type="match status" value="1"/>
</dbReference>
<evidence type="ECO:0000313" key="5">
    <source>
        <dbReference type="Proteomes" id="UP001596002"/>
    </source>
</evidence>
<dbReference type="SUPFAM" id="SSF51735">
    <property type="entry name" value="NAD(P)-binding Rossmann-fold domains"/>
    <property type="match status" value="1"/>
</dbReference>
<dbReference type="Gene3D" id="3.30.360.10">
    <property type="entry name" value="Dihydrodipicolinate Reductase, domain 2"/>
    <property type="match status" value="1"/>
</dbReference>
<dbReference type="PANTHER" id="PTHR43818:SF11">
    <property type="entry name" value="BCDNA.GH03377"/>
    <property type="match status" value="1"/>
</dbReference>
<keyword evidence="5" id="KW-1185">Reference proteome</keyword>
<evidence type="ECO:0000256" key="1">
    <source>
        <dbReference type="ARBA" id="ARBA00023002"/>
    </source>
</evidence>
<dbReference type="EMBL" id="JBHSHC010000014">
    <property type="protein sequence ID" value="MFC4766312.1"/>
    <property type="molecule type" value="Genomic_DNA"/>
</dbReference>
<dbReference type="InterPro" id="IPR050463">
    <property type="entry name" value="Gfo/Idh/MocA_oxidrdct_glycsds"/>
</dbReference>
<organism evidence="4 5">
    <name type="scientific">Effusibacillus consociatus</name>
    <dbReference type="NCBI Taxonomy" id="1117041"/>
    <lineage>
        <taxon>Bacteria</taxon>
        <taxon>Bacillati</taxon>
        <taxon>Bacillota</taxon>
        <taxon>Bacilli</taxon>
        <taxon>Bacillales</taxon>
        <taxon>Alicyclobacillaceae</taxon>
        <taxon>Effusibacillus</taxon>
    </lineage>
</organism>
<dbReference type="PANTHER" id="PTHR43818">
    <property type="entry name" value="BCDNA.GH03377"/>
    <property type="match status" value="1"/>
</dbReference>
<proteinExistence type="predicted"/>
<reference evidence="5" key="1">
    <citation type="journal article" date="2019" name="Int. J. Syst. Evol. Microbiol.">
        <title>The Global Catalogue of Microorganisms (GCM) 10K type strain sequencing project: providing services to taxonomists for standard genome sequencing and annotation.</title>
        <authorList>
            <consortium name="The Broad Institute Genomics Platform"/>
            <consortium name="The Broad Institute Genome Sequencing Center for Infectious Disease"/>
            <person name="Wu L."/>
            <person name="Ma J."/>
        </authorList>
    </citation>
    <scope>NUCLEOTIDE SEQUENCE [LARGE SCALE GENOMIC DNA]</scope>
    <source>
        <strain evidence="5">WYCCWR 12678</strain>
    </source>
</reference>
<comment type="caution">
    <text evidence="4">The sequence shown here is derived from an EMBL/GenBank/DDBJ whole genome shotgun (WGS) entry which is preliminary data.</text>
</comment>
<dbReference type="Pfam" id="PF01408">
    <property type="entry name" value="GFO_IDH_MocA"/>
    <property type="match status" value="1"/>
</dbReference>
<feature type="domain" description="Gfo/Idh/MocA-like oxidoreductase N-terminal" evidence="2">
    <location>
        <begin position="4"/>
        <end position="117"/>
    </location>
</feature>
<accession>A0ABV9PZ36</accession>
<dbReference type="InterPro" id="IPR055170">
    <property type="entry name" value="GFO_IDH_MocA-like_dom"/>
</dbReference>
<keyword evidence="1" id="KW-0560">Oxidoreductase</keyword>
<gene>
    <name evidence="4" type="ORF">ACFO8Q_02710</name>
</gene>
<sequence length="384" mass="43003">MEQIKVGIIGTGFSATFHLEALKRINNVKVVAIASITKVLAEEKAKEFGIPKAYGDFNELIEDPEVEVIHNCTPNHLHFHINRAVLLTGKHVLSEKPLALTSAESFELKELAKKSPGISGVCFNYRHYPMVVQARELVANEKVNLVYGGYCQDWLLYETDYNWRLVPEQNGASRAIADIGSHWCDTVQHVLGKKIVEVFADLKTVHPVRFKPKGEVSTFSSSEQHDREAIKITTEDYGSVLVHFEDGTHGVFTVSQVSAGRKNRLYFEIAGANSTLAWDQENPNRLWVGKRDDPNMELMRDPSLLSPQAAVLAHYPGGHQEGWPDAVKNLFIDFYGAVSRRKAGNDHEGTSSFATFEDGHRIMELIDAILESNHTKSWIQLPAQ</sequence>
<evidence type="ECO:0000259" key="2">
    <source>
        <dbReference type="Pfam" id="PF01408"/>
    </source>
</evidence>
<feature type="domain" description="GFO/IDH/MocA-like oxidoreductase" evidence="3">
    <location>
        <begin position="133"/>
        <end position="276"/>
    </location>
</feature>